<sequence length="109" mass="12623">MPAYASWPFFEGFGVPYVLPRLHILCMFKFNERVSQFRFPGLRLEAGMLPALTTITVVVPERVQKFYFSQEKAKKLGVELLVLIMADSVFAQFRSLLILIYIFKSRAQN</sequence>
<reference evidence="2" key="1">
    <citation type="submission" date="2021-02" db="EMBL/GenBank/DDBJ databases">
        <authorList>
            <person name="Nieuwenhuis M."/>
            <person name="Van De Peppel L.J.J."/>
        </authorList>
    </citation>
    <scope>NUCLEOTIDE SEQUENCE</scope>
    <source>
        <strain evidence="2">D49</strain>
    </source>
</reference>
<gene>
    <name evidence="2" type="ORF">H0H81_007853</name>
</gene>
<accession>A0A9P7FWQ5</accession>
<dbReference type="EMBL" id="JABCKI010005926">
    <property type="protein sequence ID" value="KAG5636487.1"/>
    <property type="molecule type" value="Genomic_DNA"/>
</dbReference>
<keyword evidence="1" id="KW-0812">Transmembrane</keyword>
<name>A0A9P7FWQ5_9AGAR</name>
<evidence type="ECO:0000313" key="3">
    <source>
        <dbReference type="Proteomes" id="UP000717328"/>
    </source>
</evidence>
<feature type="transmembrane region" description="Helical" evidence="1">
    <location>
        <begin position="80"/>
        <end position="103"/>
    </location>
</feature>
<protein>
    <submittedName>
        <fullName evidence="2">Uncharacterized protein</fullName>
    </submittedName>
</protein>
<comment type="caution">
    <text evidence="2">The sequence shown here is derived from an EMBL/GenBank/DDBJ whole genome shotgun (WGS) entry which is preliminary data.</text>
</comment>
<keyword evidence="1" id="KW-0472">Membrane</keyword>
<evidence type="ECO:0000313" key="2">
    <source>
        <dbReference type="EMBL" id="KAG5636487.1"/>
    </source>
</evidence>
<evidence type="ECO:0000256" key="1">
    <source>
        <dbReference type="SAM" id="Phobius"/>
    </source>
</evidence>
<reference evidence="2" key="2">
    <citation type="submission" date="2021-10" db="EMBL/GenBank/DDBJ databases">
        <title>Phylogenomics reveals ancestral predisposition of the termite-cultivated fungus Termitomyces towards a domesticated lifestyle.</title>
        <authorList>
            <person name="Auxier B."/>
            <person name="Grum-Grzhimaylo A."/>
            <person name="Cardenas M.E."/>
            <person name="Lodge J.D."/>
            <person name="Laessoe T."/>
            <person name="Pedersen O."/>
            <person name="Smith M.E."/>
            <person name="Kuyper T.W."/>
            <person name="Franco-Molano E.A."/>
            <person name="Baroni T.J."/>
            <person name="Aanen D.K."/>
        </authorList>
    </citation>
    <scope>NUCLEOTIDE SEQUENCE</scope>
    <source>
        <strain evidence="2">D49</strain>
    </source>
</reference>
<keyword evidence="1" id="KW-1133">Transmembrane helix</keyword>
<dbReference type="AlphaFoldDB" id="A0A9P7FWQ5"/>
<dbReference type="Proteomes" id="UP000717328">
    <property type="component" value="Unassembled WGS sequence"/>
</dbReference>
<keyword evidence="3" id="KW-1185">Reference proteome</keyword>
<proteinExistence type="predicted"/>
<organism evidence="2 3">
    <name type="scientific">Sphagnurus paluster</name>
    <dbReference type="NCBI Taxonomy" id="117069"/>
    <lineage>
        <taxon>Eukaryota</taxon>
        <taxon>Fungi</taxon>
        <taxon>Dikarya</taxon>
        <taxon>Basidiomycota</taxon>
        <taxon>Agaricomycotina</taxon>
        <taxon>Agaricomycetes</taxon>
        <taxon>Agaricomycetidae</taxon>
        <taxon>Agaricales</taxon>
        <taxon>Tricholomatineae</taxon>
        <taxon>Lyophyllaceae</taxon>
        <taxon>Sphagnurus</taxon>
    </lineage>
</organism>